<accession>A0ABU3LFL7</accession>
<dbReference type="EMBL" id="JAVTTO010000003">
    <property type="protein sequence ID" value="MDT7832534.1"/>
    <property type="molecule type" value="Genomic_DNA"/>
</dbReference>
<dbReference type="RefSeq" id="WP_349241794.1">
    <property type="nucleotide sequence ID" value="NZ_JAVTTO010000003.1"/>
</dbReference>
<protein>
    <recommendedName>
        <fullName evidence="3">SnoaL-like domain-containing protein</fullName>
    </recommendedName>
</protein>
<sequence>MTPKRSTLYHRLLILSFLFISFNLFSQGQKLVKIDEQIIASIKKDVWIPFMESYRELNTDKLVSLHSSNITRVSVDLNKIEFGEDYLKNLGKLFQQIKKMNIDIDIKFSIISSATSENMVYQTGYYVFSTKAKEEKSFKPMGYSSFNVMITKENGTWKISSDTDKKAKLTHEEFLKSGTIYALD</sequence>
<gene>
    <name evidence="1" type="ORF">RQM59_09095</name>
</gene>
<organism evidence="1 2">
    <name type="scientific">Asprobacillus argus</name>
    <dbReference type="NCBI Taxonomy" id="3076534"/>
    <lineage>
        <taxon>Bacteria</taxon>
        <taxon>Pseudomonadati</taxon>
        <taxon>Bacteroidota</taxon>
        <taxon>Flavobacteriia</taxon>
        <taxon>Flavobacteriales</taxon>
        <taxon>Flavobacteriaceae</taxon>
        <taxon>Asprobacillus</taxon>
    </lineage>
</organism>
<keyword evidence="2" id="KW-1185">Reference proteome</keyword>
<evidence type="ECO:0008006" key="3">
    <source>
        <dbReference type="Google" id="ProtNLM"/>
    </source>
</evidence>
<proteinExistence type="predicted"/>
<evidence type="ECO:0000313" key="2">
    <source>
        <dbReference type="Proteomes" id="UP001257277"/>
    </source>
</evidence>
<evidence type="ECO:0000313" key="1">
    <source>
        <dbReference type="EMBL" id="MDT7832534.1"/>
    </source>
</evidence>
<dbReference type="Gene3D" id="3.10.450.50">
    <property type="match status" value="1"/>
</dbReference>
<name>A0ABU3LFL7_9FLAO</name>
<dbReference type="Proteomes" id="UP001257277">
    <property type="component" value="Unassembled WGS sequence"/>
</dbReference>
<comment type="caution">
    <text evidence="1">The sequence shown here is derived from an EMBL/GenBank/DDBJ whole genome shotgun (WGS) entry which is preliminary data.</text>
</comment>
<reference evidence="1 2" key="1">
    <citation type="submission" date="2023-09" db="EMBL/GenBank/DDBJ databases">
        <title>Novel taxa isolated from Blanes Bay.</title>
        <authorList>
            <person name="Rey-Velasco X."/>
            <person name="Lucena T."/>
        </authorList>
    </citation>
    <scope>NUCLEOTIDE SEQUENCE [LARGE SCALE GENOMIC DNA]</scope>
    <source>
        <strain evidence="1 2">S356</strain>
    </source>
</reference>